<dbReference type="OMA" id="HMETTAS"/>
<dbReference type="GO" id="GO:0071108">
    <property type="term" value="P:protein K48-linked deubiquitination"/>
    <property type="evidence" value="ECO:0007669"/>
    <property type="project" value="TreeGrafter"/>
</dbReference>
<dbReference type="GO" id="GO:0071944">
    <property type="term" value="C:cell periphery"/>
    <property type="evidence" value="ECO:0007669"/>
    <property type="project" value="TreeGrafter"/>
</dbReference>
<feature type="compositionally biased region" description="Polar residues" evidence="1">
    <location>
        <begin position="578"/>
        <end position="593"/>
    </location>
</feature>
<feature type="domain" description="MINDY deubiquitinase" evidence="2">
    <location>
        <begin position="183"/>
        <end position="435"/>
    </location>
</feature>
<keyword evidence="4" id="KW-1185">Reference proteome</keyword>
<dbReference type="AlphaFoldDB" id="A0A0L0SF86"/>
<dbReference type="STRING" id="578462.A0A0L0SF86"/>
<feature type="compositionally biased region" description="Polar residues" evidence="1">
    <location>
        <begin position="1"/>
        <end position="22"/>
    </location>
</feature>
<dbReference type="eggNOG" id="KOG2427">
    <property type="taxonomic scope" value="Eukaryota"/>
</dbReference>
<dbReference type="InterPro" id="IPR007518">
    <property type="entry name" value="MINDY"/>
</dbReference>
<evidence type="ECO:0000313" key="4">
    <source>
        <dbReference type="Proteomes" id="UP000054350"/>
    </source>
</evidence>
<dbReference type="Pfam" id="PF04424">
    <property type="entry name" value="MINDY_DUB"/>
    <property type="match status" value="1"/>
</dbReference>
<dbReference type="VEuPathDB" id="FungiDB:AMAG_06784"/>
<dbReference type="EMBL" id="GG745337">
    <property type="protein sequence ID" value="KNE61025.1"/>
    <property type="molecule type" value="Genomic_DNA"/>
</dbReference>
<dbReference type="GO" id="GO:0016807">
    <property type="term" value="F:cysteine-type carboxypeptidase activity"/>
    <property type="evidence" value="ECO:0007669"/>
    <property type="project" value="TreeGrafter"/>
</dbReference>
<proteinExistence type="predicted"/>
<name>A0A0L0SF86_ALLM3</name>
<evidence type="ECO:0000313" key="3">
    <source>
        <dbReference type="EMBL" id="KNE61025.1"/>
    </source>
</evidence>
<dbReference type="PANTHER" id="PTHR18063:SF6">
    <property type="entry name" value="UBIQUITIN CARBOXYL-TERMINAL HYDROLASE"/>
    <property type="match status" value="1"/>
</dbReference>
<sequence>MATTEVPTDHSNATADPPSTTMDELPVQITRDAAQNSETAPSPAAQDALVHIEPLVDSLVTATQTLSVSDHVPECNVHPSAPAASPSSADPVQQAAGSALSSPPPLVELENVQSHAQSTTTSTSPLTSGADATTAHPLKTPALTPAVKSAASPHSIPLPASRAITPTPSRPVTPAAAVDPLLVYAVKEIVFPYSHLPDPRIRIVCQNANGPCPLLALVNALALRGNLRLPIADSVTYDHLVAELGEYLLTSGNHAELDLAGALHLIPSLTRGLDVNVRFDGIDQFDATGNHELALFRAFHLPLVHGWTVDPQDASAWAVLGPGGRGKSFDAAAVLAASTDDDDPRVRADAEIARAFLASSAAQLTVHGLHALATSLPVGSLAVLFRGNHFHVMYVRRIGELYTLVTDVGYAAHREIVWESLVSTDGDSVFVDGAFEPAKPIHDEPPQAAATPSARPGTPVGIPQTDAEVAVGIAGADGFYAAHADATGAAGYAAVPDPDADKDFALALALQEEENQQARAAAEARAAAAGNAAAATAASHPPPTPPAPRRAPSPDDDQRPLAQLRDHLTRAQLGGAPPSSSNPSKTAPTQRAVVTSAIDKVKKMTKDDNCLIM</sequence>
<feature type="region of interest" description="Disordered" evidence="1">
    <location>
        <begin position="72"/>
        <end position="171"/>
    </location>
</feature>
<dbReference type="InterPro" id="IPR033979">
    <property type="entry name" value="MINDY_domain"/>
</dbReference>
<feature type="compositionally biased region" description="Basic and acidic residues" evidence="1">
    <location>
        <begin position="552"/>
        <end position="569"/>
    </location>
</feature>
<evidence type="ECO:0000256" key="1">
    <source>
        <dbReference type="SAM" id="MobiDB-lite"/>
    </source>
</evidence>
<dbReference type="OrthoDB" id="10261212at2759"/>
<protein>
    <recommendedName>
        <fullName evidence="2">MINDY deubiquitinase domain-containing protein</fullName>
    </recommendedName>
</protein>
<organism evidence="3 4">
    <name type="scientific">Allomyces macrogynus (strain ATCC 38327)</name>
    <name type="common">Allomyces javanicus var. macrogynus</name>
    <dbReference type="NCBI Taxonomy" id="578462"/>
    <lineage>
        <taxon>Eukaryota</taxon>
        <taxon>Fungi</taxon>
        <taxon>Fungi incertae sedis</taxon>
        <taxon>Blastocladiomycota</taxon>
        <taxon>Blastocladiomycetes</taxon>
        <taxon>Blastocladiales</taxon>
        <taxon>Blastocladiaceae</taxon>
        <taxon>Allomyces</taxon>
    </lineage>
</organism>
<feature type="compositionally biased region" description="Low complexity" evidence="1">
    <location>
        <begin position="517"/>
        <end position="539"/>
    </location>
</feature>
<gene>
    <name evidence="3" type="ORF">AMAG_06784</name>
</gene>
<dbReference type="GO" id="GO:1990380">
    <property type="term" value="F:K48-linked deubiquitinase activity"/>
    <property type="evidence" value="ECO:0007669"/>
    <property type="project" value="InterPro"/>
</dbReference>
<evidence type="ECO:0000259" key="2">
    <source>
        <dbReference type="Pfam" id="PF04424"/>
    </source>
</evidence>
<reference evidence="4" key="2">
    <citation type="submission" date="2009-11" db="EMBL/GenBank/DDBJ databases">
        <title>The Genome Sequence of Allomyces macrogynus strain ATCC 38327.</title>
        <authorList>
            <consortium name="The Broad Institute Genome Sequencing Platform"/>
            <person name="Russ C."/>
            <person name="Cuomo C."/>
            <person name="Shea T."/>
            <person name="Young S.K."/>
            <person name="Zeng Q."/>
            <person name="Koehrsen M."/>
            <person name="Haas B."/>
            <person name="Borodovsky M."/>
            <person name="Guigo R."/>
            <person name="Alvarado L."/>
            <person name="Berlin A."/>
            <person name="Borenstein D."/>
            <person name="Chen Z."/>
            <person name="Engels R."/>
            <person name="Freedman E."/>
            <person name="Gellesch M."/>
            <person name="Goldberg J."/>
            <person name="Griggs A."/>
            <person name="Gujja S."/>
            <person name="Heiman D."/>
            <person name="Hepburn T."/>
            <person name="Howarth C."/>
            <person name="Jen D."/>
            <person name="Larson L."/>
            <person name="Lewis B."/>
            <person name="Mehta T."/>
            <person name="Park D."/>
            <person name="Pearson M."/>
            <person name="Roberts A."/>
            <person name="Saif S."/>
            <person name="Shenoy N."/>
            <person name="Sisk P."/>
            <person name="Stolte C."/>
            <person name="Sykes S."/>
            <person name="Walk T."/>
            <person name="White J."/>
            <person name="Yandava C."/>
            <person name="Burger G."/>
            <person name="Gray M.W."/>
            <person name="Holland P.W.H."/>
            <person name="King N."/>
            <person name="Lang F.B.F."/>
            <person name="Roger A.J."/>
            <person name="Ruiz-Trillo I."/>
            <person name="Lander E."/>
            <person name="Nusbaum C."/>
        </authorList>
    </citation>
    <scope>NUCLEOTIDE SEQUENCE [LARGE SCALE GENOMIC DNA]</scope>
    <source>
        <strain evidence="4">ATCC 38327</strain>
    </source>
</reference>
<feature type="compositionally biased region" description="Pro residues" evidence="1">
    <location>
        <begin position="540"/>
        <end position="551"/>
    </location>
</feature>
<dbReference type="Proteomes" id="UP000054350">
    <property type="component" value="Unassembled WGS sequence"/>
</dbReference>
<feature type="compositionally biased region" description="Low complexity" evidence="1">
    <location>
        <begin position="79"/>
        <end position="91"/>
    </location>
</feature>
<reference evidence="3 4" key="1">
    <citation type="submission" date="2009-11" db="EMBL/GenBank/DDBJ databases">
        <title>Annotation of Allomyces macrogynus ATCC 38327.</title>
        <authorList>
            <consortium name="The Broad Institute Genome Sequencing Platform"/>
            <person name="Russ C."/>
            <person name="Cuomo C."/>
            <person name="Burger G."/>
            <person name="Gray M.W."/>
            <person name="Holland P.W.H."/>
            <person name="King N."/>
            <person name="Lang F.B.F."/>
            <person name="Roger A.J."/>
            <person name="Ruiz-Trillo I."/>
            <person name="Young S.K."/>
            <person name="Zeng Q."/>
            <person name="Gargeya S."/>
            <person name="Fitzgerald M."/>
            <person name="Haas B."/>
            <person name="Abouelleil A."/>
            <person name="Alvarado L."/>
            <person name="Arachchi H.M."/>
            <person name="Berlin A."/>
            <person name="Chapman S.B."/>
            <person name="Gearin G."/>
            <person name="Goldberg J."/>
            <person name="Griggs A."/>
            <person name="Gujja S."/>
            <person name="Hansen M."/>
            <person name="Heiman D."/>
            <person name="Howarth C."/>
            <person name="Larimer J."/>
            <person name="Lui A."/>
            <person name="MacDonald P.J.P."/>
            <person name="McCowen C."/>
            <person name="Montmayeur A."/>
            <person name="Murphy C."/>
            <person name="Neiman D."/>
            <person name="Pearson M."/>
            <person name="Priest M."/>
            <person name="Roberts A."/>
            <person name="Saif S."/>
            <person name="Shea T."/>
            <person name="Sisk P."/>
            <person name="Stolte C."/>
            <person name="Sykes S."/>
            <person name="Wortman J."/>
            <person name="Nusbaum C."/>
            <person name="Birren B."/>
        </authorList>
    </citation>
    <scope>NUCLEOTIDE SEQUENCE [LARGE SCALE GENOMIC DNA]</scope>
    <source>
        <strain evidence="3 4">ATCC 38327</strain>
    </source>
</reference>
<feature type="region of interest" description="Disordered" evidence="1">
    <location>
        <begin position="436"/>
        <end position="463"/>
    </location>
</feature>
<dbReference type="GO" id="GO:0005829">
    <property type="term" value="C:cytosol"/>
    <property type="evidence" value="ECO:0007669"/>
    <property type="project" value="TreeGrafter"/>
</dbReference>
<dbReference type="PANTHER" id="PTHR18063">
    <property type="entry name" value="NF-E2 INDUCIBLE PROTEIN"/>
    <property type="match status" value="1"/>
</dbReference>
<feature type="region of interest" description="Disordered" evidence="1">
    <location>
        <begin position="516"/>
        <end position="593"/>
    </location>
</feature>
<dbReference type="GO" id="GO:0004843">
    <property type="term" value="F:cysteine-type deubiquitinase activity"/>
    <property type="evidence" value="ECO:0007669"/>
    <property type="project" value="InterPro"/>
</dbReference>
<accession>A0A0L0SF86</accession>
<feature type="region of interest" description="Disordered" evidence="1">
    <location>
        <begin position="1"/>
        <end position="24"/>
    </location>
</feature>
<feature type="compositionally biased region" description="Low complexity" evidence="1">
    <location>
        <begin position="118"/>
        <end position="128"/>
    </location>
</feature>